<evidence type="ECO:0000256" key="5">
    <source>
        <dbReference type="ARBA" id="ARBA00022723"/>
    </source>
</evidence>
<protein>
    <submittedName>
        <fullName evidence="12">Glycyl-radical enzyme activating protein</fullName>
    </submittedName>
</protein>
<evidence type="ECO:0000256" key="1">
    <source>
        <dbReference type="ARBA" id="ARBA00001966"/>
    </source>
</evidence>
<accession>A0A415E7J0</accession>
<dbReference type="PROSITE" id="PS51379">
    <property type="entry name" value="4FE4S_FER_2"/>
    <property type="match status" value="2"/>
</dbReference>
<dbReference type="Pfam" id="PF12837">
    <property type="entry name" value="Fer4_6"/>
    <property type="match status" value="1"/>
</dbReference>
<dbReference type="InterPro" id="IPR017900">
    <property type="entry name" value="4Fe4S_Fe_S_CS"/>
</dbReference>
<dbReference type="InterPro" id="IPR034457">
    <property type="entry name" value="Organic_radical-activating"/>
</dbReference>
<keyword evidence="13" id="KW-1185">Reference proteome</keyword>
<dbReference type="SFLD" id="SFLDS00029">
    <property type="entry name" value="Radical_SAM"/>
    <property type="match status" value="1"/>
</dbReference>
<keyword evidence="8" id="KW-0411">Iron-sulfur</keyword>
<dbReference type="OrthoDB" id="9782387at2"/>
<comment type="cofactor">
    <cofactor evidence="1">
        <name>[4Fe-4S] cluster</name>
        <dbReference type="ChEBI" id="CHEBI:49883"/>
    </cofactor>
</comment>
<evidence type="ECO:0000256" key="4">
    <source>
        <dbReference type="ARBA" id="ARBA00022691"/>
    </source>
</evidence>
<keyword evidence="5" id="KW-0479">Metal-binding</keyword>
<name>A0A415E7J0_9FIRM</name>
<organism evidence="12 13">
    <name type="scientific">Emergencia timonensis</name>
    <dbReference type="NCBI Taxonomy" id="1776384"/>
    <lineage>
        <taxon>Bacteria</taxon>
        <taxon>Bacillati</taxon>
        <taxon>Bacillota</taxon>
        <taxon>Clostridia</taxon>
        <taxon>Peptostreptococcales</taxon>
        <taxon>Anaerovoracaceae</taxon>
        <taxon>Emergencia</taxon>
    </lineage>
</organism>
<keyword evidence="7" id="KW-0408">Iron</keyword>
<feature type="domain" description="4Fe-4S ferredoxin-type" evidence="10">
    <location>
        <begin position="49"/>
        <end position="79"/>
    </location>
</feature>
<dbReference type="STRING" id="1776384.GCA_900086585_03119"/>
<comment type="similarity">
    <text evidence="2">Belongs to the organic radical-activating enzymes family.</text>
</comment>
<dbReference type="InterPro" id="IPR040074">
    <property type="entry name" value="BssD/PflA/YjjW"/>
</dbReference>
<dbReference type="Gene3D" id="3.20.20.70">
    <property type="entry name" value="Aldolase class I"/>
    <property type="match status" value="1"/>
</dbReference>
<dbReference type="PANTHER" id="PTHR30352:SF4">
    <property type="entry name" value="PYRUVATE FORMATE-LYASE 2-ACTIVATING ENZYME"/>
    <property type="match status" value="1"/>
</dbReference>
<evidence type="ECO:0000313" key="12">
    <source>
        <dbReference type="EMBL" id="RHJ89763.1"/>
    </source>
</evidence>
<evidence type="ECO:0000259" key="11">
    <source>
        <dbReference type="PROSITE" id="PS51918"/>
    </source>
</evidence>
<dbReference type="Proteomes" id="UP000284841">
    <property type="component" value="Unassembled WGS sequence"/>
</dbReference>
<dbReference type="Gene3D" id="3.30.70.20">
    <property type="match status" value="1"/>
</dbReference>
<gene>
    <name evidence="12" type="ORF">DW099_04145</name>
</gene>
<dbReference type="InterPro" id="IPR012839">
    <property type="entry name" value="Organic_radical_activase"/>
</dbReference>
<dbReference type="EMBL" id="QRMS01000001">
    <property type="protein sequence ID" value="RHJ89763.1"/>
    <property type="molecule type" value="Genomic_DNA"/>
</dbReference>
<reference evidence="12 13" key="1">
    <citation type="submission" date="2018-08" db="EMBL/GenBank/DDBJ databases">
        <title>A genome reference for cultivated species of the human gut microbiota.</title>
        <authorList>
            <person name="Zou Y."/>
            <person name="Xue W."/>
            <person name="Luo G."/>
        </authorList>
    </citation>
    <scope>NUCLEOTIDE SEQUENCE [LARGE SCALE GENOMIC DNA]</scope>
    <source>
        <strain evidence="12 13">AM07-24</strain>
    </source>
</reference>
<dbReference type="GO" id="GO:0016491">
    <property type="term" value="F:oxidoreductase activity"/>
    <property type="evidence" value="ECO:0007669"/>
    <property type="project" value="UniProtKB-KW"/>
</dbReference>
<dbReference type="PROSITE" id="PS51918">
    <property type="entry name" value="RADICAL_SAM"/>
    <property type="match status" value="1"/>
</dbReference>
<feature type="domain" description="Radical SAM core" evidence="11">
    <location>
        <begin position="19"/>
        <end position="304"/>
    </location>
</feature>
<dbReference type="GO" id="GO:0046872">
    <property type="term" value="F:metal ion binding"/>
    <property type="evidence" value="ECO:0007669"/>
    <property type="project" value="UniProtKB-KW"/>
</dbReference>
<dbReference type="PIRSF" id="PIRSF000371">
    <property type="entry name" value="PFL_act_enz"/>
    <property type="match status" value="1"/>
</dbReference>
<comment type="caution">
    <text evidence="12">The sequence shown here is derived from an EMBL/GenBank/DDBJ whole genome shotgun (WGS) entry which is preliminary data.</text>
</comment>
<dbReference type="InterPro" id="IPR013785">
    <property type="entry name" value="Aldolase_TIM"/>
</dbReference>
<dbReference type="InterPro" id="IPR017896">
    <property type="entry name" value="4Fe4S_Fe-S-bd"/>
</dbReference>
<dbReference type="SUPFAM" id="SSF54862">
    <property type="entry name" value="4Fe-4S ferredoxins"/>
    <property type="match status" value="1"/>
</dbReference>
<keyword evidence="4" id="KW-0949">S-adenosyl-L-methionine</keyword>
<evidence type="ECO:0000256" key="2">
    <source>
        <dbReference type="ARBA" id="ARBA00009777"/>
    </source>
</evidence>
<dbReference type="Pfam" id="PF04055">
    <property type="entry name" value="Radical_SAM"/>
    <property type="match status" value="1"/>
</dbReference>
<dbReference type="InterPro" id="IPR007197">
    <property type="entry name" value="rSAM"/>
</dbReference>
<dbReference type="RefSeq" id="WP_118333803.1">
    <property type="nucleotide sequence ID" value="NZ_AP025567.1"/>
</dbReference>
<dbReference type="AlphaFoldDB" id="A0A415E7J0"/>
<feature type="domain" description="4Fe-4S ferredoxin-type" evidence="10">
    <location>
        <begin position="80"/>
        <end position="109"/>
    </location>
</feature>
<dbReference type="PROSITE" id="PS00198">
    <property type="entry name" value="4FE4S_FER_1"/>
    <property type="match status" value="1"/>
</dbReference>
<dbReference type="Pfam" id="PF13353">
    <property type="entry name" value="Fer4_12"/>
    <property type="match status" value="1"/>
</dbReference>
<dbReference type="SUPFAM" id="SSF102114">
    <property type="entry name" value="Radical SAM enzymes"/>
    <property type="match status" value="1"/>
</dbReference>
<evidence type="ECO:0000256" key="6">
    <source>
        <dbReference type="ARBA" id="ARBA00023002"/>
    </source>
</evidence>
<dbReference type="InterPro" id="IPR001989">
    <property type="entry name" value="Radical_activat_CS"/>
</dbReference>
<evidence type="ECO:0000256" key="3">
    <source>
        <dbReference type="ARBA" id="ARBA00022485"/>
    </source>
</evidence>
<evidence type="ECO:0000256" key="9">
    <source>
        <dbReference type="ARBA" id="ARBA00047365"/>
    </source>
</evidence>
<evidence type="ECO:0000256" key="8">
    <source>
        <dbReference type="ARBA" id="ARBA00023014"/>
    </source>
</evidence>
<comment type="catalytic activity">
    <reaction evidence="9">
        <text>glycyl-[protein] + reduced [flavodoxin] + S-adenosyl-L-methionine = glycin-2-yl radical-[protein] + semiquinone [flavodoxin] + 5'-deoxyadenosine + L-methionine + H(+)</text>
        <dbReference type="Rhea" id="RHEA:61976"/>
        <dbReference type="Rhea" id="RHEA-COMP:10622"/>
        <dbReference type="Rhea" id="RHEA-COMP:14480"/>
        <dbReference type="Rhea" id="RHEA-COMP:15993"/>
        <dbReference type="Rhea" id="RHEA-COMP:15994"/>
        <dbReference type="ChEBI" id="CHEBI:15378"/>
        <dbReference type="ChEBI" id="CHEBI:17319"/>
        <dbReference type="ChEBI" id="CHEBI:29947"/>
        <dbReference type="ChEBI" id="CHEBI:32722"/>
        <dbReference type="ChEBI" id="CHEBI:57618"/>
        <dbReference type="ChEBI" id="CHEBI:57844"/>
        <dbReference type="ChEBI" id="CHEBI:59789"/>
        <dbReference type="ChEBI" id="CHEBI:140311"/>
    </reaction>
</comment>
<dbReference type="NCBIfam" id="TIGR02494">
    <property type="entry name" value="PFLE_PFLC"/>
    <property type="match status" value="1"/>
</dbReference>
<dbReference type="GO" id="GO:0051539">
    <property type="term" value="F:4 iron, 4 sulfur cluster binding"/>
    <property type="evidence" value="ECO:0007669"/>
    <property type="project" value="UniProtKB-KW"/>
</dbReference>
<dbReference type="InterPro" id="IPR058240">
    <property type="entry name" value="rSAM_sf"/>
</dbReference>
<evidence type="ECO:0000313" key="13">
    <source>
        <dbReference type="Proteomes" id="UP000284841"/>
    </source>
</evidence>
<dbReference type="PANTHER" id="PTHR30352">
    <property type="entry name" value="PYRUVATE FORMATE-LYASE-ACTIVATING ENZYME"/>
    <property type="match status" value="1"/>
</dbReference>
<dbReference type="SFLD" id="SFLDG01066">
    <property type="entry name" value="organic_radical-activating_enz"/>
    <property type="match status" value="1"/>
</dbReference>
<keyword evidence="3" id="KW-0004">4Fe-4S</keyword>
<sequence>MGEKPIKALVGAIQKFSTEDGPGIRTTVFLKGCPLDCKWCHNPELIAYEQQVIEMPNSCIKCGYCLTHCPENAICLDEEGRIAVDRSKCTACLLCTEFCFAKALQAVAKEMTAEEVLCEVEKDQKFYDHTGGGMTISGGEAMSQGDFVEELIDLAAERDIGVCLDTSGFCDGERLLHFARKKNVTHILYDMKSIDDQVHQAYTGQSNKIILENLRLLASDEVTRSKVQMRMPLVSEVNDSWDIIRETAAFYKANGITRVTLLPYHNLGVSKKRNIGGKPVEFAPPSEERVEEIKSYFETEAGMTVEILGKV</sequence>
<dbReference type="SFLD" id="SFLDG01118">
    <property type="entry name" value="activating_enzymes__group_2"/>
    <property type="match status" value="1"/>
</dbReference>
<evidence type="ECO:0000256" key="7">
    <source>
        <dbReference type="ARBA" id="ARBA00023004"/>
    </source>
</evidence>
<proteinExistence type="inferred from homology"/>
<keyword evidence="6" id="KW-0560">Oxidoreductase</keyword>
<evidence type="ECO:0000259" key="10">
    <source>
        <dbReference type="PROSITE" id="PS51379"/>
    </source>
</evidence>
<dbReference type="PROSITE" id="PS01087">
    <property type="entry name" value="RADICAL_ACTIVATING"/>
    <property type="match status" value="1"/>
</dbReference>